<reference evidence="4 5" key="1">
    <citation type="submission" date="2014-04" db="EMBL/GenBank/DDBJ databases">
        <authorList>
            <consortium name="DOE Joint Genome Institute"/>
            <person name="Kuo A."/>
            <person name="Martino E."/>
            <person name="Perotto S."/>
            <person name="Kohler A."/>
            <person name="Nagy L.G."/>
            <person name="Floudas D."/>
            <person name="Copeland A."/>
            <person name="Barry K.W."/>
            <person name="Cichocki N."/>
            <person name="Veneault-Fourrey C."/>
            <person name="LaButti K."/>
            <person name="Lindquist E.A."/>
            <person name="Lipzen A."/>
            <person name="Lundell T."/>
            <person name="Morin E."/>
            <person name="Murat C."/>
            <person name="Sun H."/>
            <person name="Tunlid A."/>
            <person name="Henrissat B."/>
            <person name="Grigoriev I.V."/>
            <person name="Hibbett D.S."/>
            <person name="Martin F."/>
            <person name="Nordberg H.P."/>
            <person name="Cantor M.N."/>
            <person name="Hua S.X."/>
        </authorList>
    </citation>
    <scope>NUCLEOTIDE SEQUENCE [LARGE SCALE GENOMIC DNA]</scope>
    <source>
        <strain evidence="4 5">Zn</strain>
    </source>
</reference>
<evidence type="ECO:0000256" key="2">
    <source>
        <dbReference type="ARBA" id="ARBA00023315"/>
    </source>
</evidence>
<gene>
    <name evidence="4" type="ORF">OIDMADRAFT_41611</name>
</gene>
<reference evidence="5" key="2">
    <citation type="submission" date="2015-01" db="EMBL/GenBank/DDBJ databases">
        <title>Evolutionary Origins and Diversification of the Mycorrhizal Mutualists.</title>
        <authorList>
            <consortium name="DOE Joint Genome Institute"/>
            <consortium name="Mycorrhizal Genomics Consortium"/>
            <person name="Kohler A."/>
            <person name="Kuo A."/>
            <person name="Nagy L.G."/>
            <person name="Floudas D."/>
            <person name="Copeland A."/>
            <person name="Barry K.W."/>
            <person name="Cichocki N."/>
            <person name="Veneault-Fourrey C."/>
            <person name="LaButti K."/>
            <person name="Lindquist E.A."/>
            <person name="Lipzen A."/>
            <person name="Lundell T."/>
            <person name="Morin E."/>
            <person name="Murat C."/>
            <person name="Riley R."/>
            <person name="Ohm R."/>
            <person name="Sun H."/>
            <person name="Tunlid A."/>
            <person name="Henrissat B."/>
            <person name="Grigoriev I.V."/>
            <person name="Hibbett D.S."/>
            <person name="Martin F."/>
        </authorList>
    </citation>
    <scope>NUCLEOTIDE SEQUENCE [LARGE SCALE GENOMIC DNA]</scope>
    <source>
        <strain evidence="5">Zn</strain>
    </source>
</reference>
<name>A0A0C3DG31_OIDMZ</name>
<dbReference type="CDD" id="cd04301">
    <property type="entry name" value="NAT_SF"/>
    <property type="match status" value="1"/>
</dbReference>
<accession>A0A0C3DG31</accession>
<dbReference type="Gene3D" id="3.40.630.30">
    <property type="match status" value="1"/>
</dbReference>
<sequence>MDSSKSPSTFRLRKATMEDIPELNLLIDVSVRTLHAEYYTPDQISGALKHIYGVDTTLIHDGHYFIVETSAPEKIQIVASGGWSHRRTLYGGDRYMIRDDDLLDPATEAGKIRAFFVHPNWTRKGLAGILLRACEDAAKAAGFAKVEMGATLSGVPFYAASGYKKLEEVDEHLENGVMMKVVKMGKVFD</sequence>
<dbReference type="SUPFAM" id="SSF55729">
    <property type="entry name" value="Acyl-CoA N-acyltransferases (Nat)"/>
    <property type="match status" value="1"/>
</dbReference>
<feature type="domain" description="N-acetyltransferase" evidence="3">
    <location>
        <begin position="10"/>
        <end position="189"/>
    </location>
</feature>
<dbReference type="PANTHER" id="PTHR43877">
    <property type="entry name" value="AMINOALKYLPHOSPHONATE N-ACETYLTRANSFERASE-RELATED-RELATED"/>
    <property type="match status" value="1"/>
</dbReference>
<dbReference type="AlphaFoldDB" id="A0A0C3DG31"/>
<organism evidence="4 5">
    <name type="scientific">Oidiodendron maius (strain Zn)</name>
    <dbReference type="NCBI Taxonomy" id="913774"/>
    <lineage>
        <taxon>Eukaryota</taxon>
        <taxon>Fungi</taxon>
        <taxon>Dikarya</taxon>
        <taxon>Ascomycota</taxon>
        <taxon>Pezizomycotina</taxon>
        <taxon>Leotiomycetes</taxon>
        <taxon>Leotiomycetes incertae sedis</taxon>
        <taxon>Myxotrichaceae</taxon>
        <taxon>Oidiodendron</taxon>
    </lineage>
</organism>
<dbReference type="InParanoid" id="A0A0C3DG31"/>
<dbReference type="EMBL" id="KN832876">
    <property type="protein sequence ID" value="KIN00933.1"/>
    <property type="molecule type" value="Genomic_DNA"/>
</dbReference>
<dbReference type="Pfam" id="PF13673">
    <property type="entry name" value="Acetyltransf_10"/>
    <property type="match status" value="1"/>
</dbReference>
<dbReference type="PROSITE" id="PS51186">
    <property type="entry name" value="GNAT"/>
    <property type="match status" value="1"/>
</dbReference>
<evidence type="ECO:0000259" key="3">
    <source>
        <dbReference type="PROSITE" id="PS51186"/>
    </source>
</evidence>
<dbReference type="InterPro" id="IPR000182">
    <property type="entry name" value="GNAT_dom"/>
</dbReference>
<dbReference type="InterPro" id="IPR050832">
    <property type="entry name" value="Bact_Acetyltransf"/>
</dbReference>
<keyword evidence="5" id="KW-1185">Reference proteome</keyword>
<protein>
    <recommendedName>
        <fullName evidence="3">N-acetyltransferase domain-containing protein</fullName>
    </recommendedName>
</protein>
<proteinExistence type="predicted"/>
<evidence type="ECO:0000313" key="4">
    <source>
        <dbReference type="EMBL" id="KIN00933.1"/>
    </source>
</evidence>
<keyword evidence="2" id="KW-0012">Acyltransferase</keyword>
<dbReference type="InterPro" id="IPR016181">
    <property type="entry name" value="Acyl_CoA_acyltransferase"/>
</dbReference>
<dbReference type="HOGENOM" id="CLU_087351_1_0_1"/>
<keyword evidence="1" id="KW-0808">Transferase</keyword>
<evidence type="ECO:0000313" key="5">
    <source>
        <dbReference type="Proteomes" id="UP000054321"/>
    </source>
</evidence>
<dbReference type="Proteomes" id="UP000054321">
    <property type="component" value="Unassembled WGS sequence"/>
</dbReference>
<dbReference type="OrthoDB" id="41532at2759"/>
<evidence type="ECO:0000256" key="1">
    <source>
        <dbReference type="ARBA" id="ARBA00022679"/>
    </source>
</evidence>
<dbReference type="GO" id="GO:0016747">
    <property type="term" value="F:acyltransferase activity, transferring groups other than amino-acyl groups"/>
    <property type="evidence" value="ECO:0007669"/>
    <property type="project" value="InterPro"/>
</dbReference>
<dbReference type="PANTHER" id="PTHR43877:SF1">
    <property type="entry name" value="ACETYLTRANSFERASE"/>
    <property type="match status" value="1"/>
</dbReference>